<sequence>MMKTIKSVHEKYCLEQAVKFYCDRGTPTGVNMIYFSRGSYSPLCNLLNIPTQFHININELNSELIYRWNLSGPEDRYDFFEWAYETGEYYMWTAYTLTWTKGFHSGRYFLMDMRRRLTADDIRDYPKEESEFIVKQNHIDDLFS</sequence>
<proteinExistence type="predicted"/>
<protein>
    <submittedName>
        <fullName evidence="1">Uncharacterized protein</fullName>
    </submittedName>
</protein>
<dbReference type="EMBL" id="MN739395">
    <property type="protein sequence ID" value="QHT02440.1"/>
    <property type="molecule type" value="Genomic_DNA"/>
</dbReference>
<accession>A0A6C0CF19</accession>
<organism evidence="1">
    <name type="scientific">viral metagenome</name>
    <dbReference type="NCBI Taxonomy" id="1070528"/>
    <lineage>
        <taxon>unclassified sequences</taxon>
        <taxon>metagenomes</taxon>
        <taxon>organismal metagenomes</taxon>
    </lineage>
</organism>
<reference evidence="1" key="1">
    <citation type="journal article" date="2020" name="Nature">
        <title>Giant virus diversity and host interactions through global metagenomics.</title>
        <authorList>
            <person name="Schulz F."/>
            <person name="Roux S."/>
            <person name="Paez-Espino D."/>
            <person name="Jungbluth S."/>
            <person name="Walsh D.A."/>
            <person name="Denef V.J."/>
            <person name="McMahon K.D."/>
            <person name="Konstantinidis K.T."/>
            <person name="Eloe-Fadrosh E.A."/>
            <person name="Kyrpides N.C."/>
            <person name="Woyke T."/>
        </authorList>
    </citation>
    <scope>NUCLEOTIDE SEQUENCE</scope>
    <source>
        <strain evidence="1">GVMAG-M-3300020595-32</strain>
    </source>
</reference>
<dbReference type="AlphaFoldDB" id="A0A6C0CF19"/>
<evidence type="ECO:0000313" key="1">
    <source>
        <dbReference type="EMBL" id="QHT02440.1"/>
    </source>
</evidence>
<name>A0A6C0CF19_9ZZZZ</name>